<sequence length="678" mass="73557">MGAAQFREASPAQVADAVTGLGSAYAAYAPSIVSNAVGGDVLSSLDIEQLPMLFATLGVTNTIHQAKLRVMLQQNRPSLLQRTLSQARAMDMALNQSGVAKTFDCFLSHDWGVDGATHAKVGHVNAFLKARGIRTWFDQDQMTGNILQAMATGIERSILVLVFVTRRYMAKVNGSNPNDNCQLEFGMAKCTQTASHMVPVILDPTMKSVATWAGQLKMVLGNLLYVDLSADTADGFEQGCASLLQRVQTLLGRTHVTSSKAGDTYPAQLATEQLADVDEVAPTPVPTDRVAAPVTSMYSFPWLLAWSEAMAGTDNEEVQEDSLVVVLEQLDATLASPQVDSFIQSFPYTTLITAMESPALAEVATQVCAILVDHPRAAASLAALPSFVPTLTSLLQANASATADAALVALTNITFAPPPDRAFTDALVPLLMQLPSRDHVVDVLVNVSAANRSSFLPYLDQLIAMLPSNDKLSPMWKIFLNLSVDAACTASLAALGFVDIVWTTQLHTQDCELTLKLLLGLCRHGAGSSAVAMSSHWQVWLLETGRPSLTIASHLADQDSSDYLAPRANAWTSFWVDALLQHDDDERNVELALCSLVNVAAKDEIWRREIEVHVERAVWPWIIRRSRLQPMALKLVGNLIDMKLVRDLLTAKLQDGMAIDEGDEYARDLWHEIVATLA</sequence>
<evidence type="ECO:0000259" key="1">
    <source>
        <dbReference type="Pfam" id="PF13676"/>
    </source>
</evidence>
<dbReference type="InterPro" id="IPR016024">
    <property type="entry name" value="ARM-type_fold"/>
</dbReference>
<dbReference type="SUPFAM" id="SSF48371">
    <property type="entry name" value="ARM repeat"/>
    <property type="match status" value="1"/>
</dbReference>
<feature type="domain" description="TIR" evidence="1">
    <location>
        <begin position="106"/>
        <end position="238"/>
    </location>
</feature>
<dbReference type="InterPro" id="IPR011989">
    <property type="entry name" value="ARM-like"/>
</dbReference>
<evidence type="ECO:0000313" key="2">
    <source>
        <dbReference type="EMBL" id="ETV90902.1"/>
    </source>
</evidence>
<dbReference type="Gene3D" id="3.40.50.10140">
    <property type="entry name" value="Toll/interleukin-1 receptor homology (TIR) domain"/>
    <property type="match status" value="1"/>
</dbReference>
<name>A0A024TC72_9STRA</name>
<proteinExistence type="predicted"/>
<gene>
    <name evidence="2" type="ORF">H310_14390</name>
</gene>
<accession>A0A024TC72</accession>
<dbReference type="Gene3D" id="1.25.10.10">
    <property type="entry name" value="Leucine-rich Repeat Variant"/>
    <property type="match status" value="1"/>
</dbReference>
<dbReference type="GeneID" id="20091440"/>
<dbReference type="AlphaFoldDB" id="A0A024TC72"/>
<dbReference type="VEuPathDB" id="FungiDB:H310_14390"/>
<dbReference type="InterPro" id="IPR035897">
    <property type="entry name" value="Toll_tir_struct_dom_sf"/>
</dbReference>
<dbReference type="Pfam" id="PF13676">
    <property type="entry name" value="TIR_2"/>
    <property type="match status" value="1"/>
</dbReference>
<protein>
    <recommendedName>
        <fullName evidence="1">TIR domain-containing protein</fullName>
    </recommendedName>
</protein>
<dbReference type="PANTHER" id="PTHR46270:SF2">
    <property type="entry name" value="TIR DOMAIN-CONTAINING PROTEIN"/>
    <property type="match status" value="1"/>
</dbReference>
<reference evidence="2" key="1">
    <citation type="submission" date="2013-12" db="EMBL/GenBank/DDBJ databases">
        <title>The Genome Sequence of Aphanomyces invadans NJM9701.</title>
        <authorList>
            <consortium name="The Broad Institute Genomics Platform"/>
            <person name="Russ C."/>
            <person name="Tyler B."/>
            <person name="van West P."/>
            <person name="Dieguez-Uribeondo J."/>
            <person name="Young S.K."/>
            <person name="Zeng Q."/>
            <person name="Gargeya S."/>
            <person name="Fitzgerald M."/>
            <person name="Abouelleil A."/>
            <person name="Alvarado L."/>
            <person name="Chapman S.B."/>
            <person name="Gainer-Dewar J."/>
            <person name="Goldberg J."/>
            <person name="Griggs A."/>
            <person name="Gujja S."/>
            <person name="Hansen M."/>
            <person name="Howarth C."/>
            <person name="Imamovic A."/>
            <person name="Ireland A."/>
            <person name="Larimer J."/>
            <person name="McCowan C."/>
            <person name="Murphy C."/>
            <person name="Pearson M."/>
            <person name="Poon T.W."/>
            <person name="Priest M."/>
            <person name="Roberts A."/>
            <person name="Saif S."/>
            <person name="Shea T."/>
            <person name="Sykes S."/>
            <person name="Wortman J."/>
            <person name="Nusbaum C."/>
            <person name="Birren B."/>
        </authorList>
    </citation>
    <scope>NUCLEOTIDE SEQUENCE [LARGE SCALE GENOMIC DNA]</scope>
    <source>
        <strain evidence="2">NJM9701</strain>
    </source>
</reference>
<dbReference type="SUPFAM" id="SSF52200">
    <property type="entry name" value="Toll/Interleukin receptor TIR domain"/>
    <property type="match status" value="1"/>
</dbReference>
<dbReference type="RefSeq" id="XP_008880467.1">
    <property type="nucleotide sequence ID" value="XM_008882245.1"/>
</dbReference>
<dbReference type="GO" id="GO:0007165">
    <property type="term" value="P:signal transduction"/>
    <property type="evidence" value="ECO:0007669"/>
    <property type="project" value="InterPro"/>
</dbReference>
<dbReference type="EMBL" id="KI914019">
    <property type="protein sequence ID" value="ETV90902.1"/>
    <property type="molecule type" value="Genomic_DNA"/>
</dbReference>
<dbReference type="OrthoDB" id="67198at2759"/>
<dbReference type="PANTHER" id="PTHR46270">
    <property type="entry name" value="ARMADILLO-TYPE FOLD-RELATED"/>
    <property type="match status" value="1"/>
</dbReference>
<organism evidence="2">
    <name type="scientific">Aphanomyces invadans</name>
    <dbReference type="NCBI Taxonomy" id="157072"/>
    <lineage>
        <taxon>Eukaryota</taxon>
        <taxon>Sar</taxon>
        <taxon>Stramenopiles</taxon>
        <taxon>Oomycota</taxon>
        <taxon>Saprolegniomycetes</taxon>
        <taxon>Saprolegniales</taxon>
        <taxon>Verrucalvaceae</taxon>
        <taxon>Aphanomyces</taxon>
    </lineage>
</organism>
<dbReference type="InterPro" id="IPR000157">
    <property type="entry name" value="TIR_dom"/>
</dbReference>